<protein>
    <recommendedName>
        <fullName evidence="2">Anti-CBASS protein Acb1-like N-terminal domain-containing protein</fullName>
    </recommendedName>
</protein>
<feature type="region of interest" description="Disordered" evidence="1">
    <location>
        <begin position="423"/>
        <end position="450"/>
    </location>
</feature>
<dbReference type="Pfam" id="PF06381">
    <property type="entry name" value="Phage_portal_3"/>
    <property type="match status" value="1"/>
</dbReference>
<accession>A0A1W6JTH9</accession>
<dbReference type="EMBL" id="KY709296">
    <property type="protein sequence ID" value="ARM70547.1"/>
    <property type="molecule type" value="Genomic_DNA"/>
</dbReference>
<gene>
    <name evidence="3" type="ORF">SppYZU05_21</name>
</gene>
<evidence type="ECO:0000259" key="2">
    <source>
        <dbReference type="Pfam" id="PF06381"/>
    </source>
</evidence>
<dbReference type="InterPro" id="IPR024459">
    <property type="entry name" value="Acb1-like_N"/>
</dbReference>
<name>A0A1W6JTH9_9CAUD</name>
<keyword evidence="4" id="KW-1185">Reference proteome</keyword>
<feature type="domain" description="Anti-CBASS protein Acb1-like N-terminal" evidence="2">
    <location>
        <begin position="59"/>
        <end position="395"/>
    </location>
</feature>
<evidence type="ECO:0000313" key="4">
    <source>
        <dbReference type="Proteomes" id="UP000221216"/>
    </source>
</evidence>
<evidence type="ECO:0000256" key="1">
    <source>
        <dbReference type="SAM" id="MobiDB-lite"/>
    </source>
</evidence>
<organism evidence="3 4">
    <name type="scientific">Shewanella phage SppYZU05</name>
    <dbReference type="NCBI Taxonomy" id="1970795"/>
    <lineage>
        <taxon>Viruses</taxon>
        <taxon>Duplodnaviria</taxon>
        <taxon>Heunggongvirae</taxon>
        <taxon>Uroviricota</taxon>
        <taxon>Caudoviricetes</taxon>
        <taxon>Chaseviridae</taxon>
        <taxon>Nefertitivirinae</taxon>
        <taxon>Yushanvirus</taxon>
        <taxon>Yushanvirus SppYZU05</taxon>
    </lineage>
</organism>
<proteinExistence type="predicted"/>
<reference evidence="3 4" key="1">
    <citation type="submission" date="2017-03" db="EMBL/GenBank/DDBJ databases">
        <title>Isolation of lytic bacteriophages infecting Shewanella putrefaciens and Shewanella baltica for biocontrol of fish and shrimp spoilage during chilled storage.</title>
        <authorList>
            <person name="Yang Z."/>
            <person name="Tao X."/>
            <person name="Gao L."/>
            <person name="Rao S."/>
        </authorList>
    </citation>
    <scope>NUCLEOTIDE SEQUENCE [LARGE SCALE GENOMIC DNA]</scope>
</reference>
<dbReference type="Proteomes" id="UP000221216">
    <property type="component" value="Segment"/>
</dbReference>
<sequence>MTAPKEPTLQGLAAVLADESLQSVHDGLENLLTGMGTDKDKSTGNRWVRSGRNRDHDELITRYREDWVAQKVCDIIPQDLTRKWRRCKTPEAQAADKKFRVKHLFRDAYKWARVFGTSAIILDIRGTGAPHTPLNLDRLKRNCIRGLQVVDRTRLMPTGQTEMNALSPQYGFPTHYMLGGSTVSIHHSRILRFEGTPLTRYETWKNQWYSDSILIPLASTIDNFHVSAQAAAALVQEANVDVVTVQGLQQLLTHPAGEQAVMKRFRMMKTLKSNHNVLVLDDTEEYTTKTIALNGVKDLIWEYLRIVAAACGIPATRFLSASPDGMNATGESDLNNYIDMLEGEQAENFDPRLEVIDKLIAAHCGLPPIEYEWVSPFPESALTKEERRKTLSEALNLLVTGGVLTGDTAIKILESEHIFKLESLGKAPPPPAPTGNPSSNASKKTPSKPK</sequence>
<evidence type="ECO:0000313" key="3">
    <source>
        <dbReference type="EMBL" id="ARM70547.1"/>
    </source>
</evidence>